<dbReference type="SUPFAM" id="SSF52058">
    <property type="entry name" value="L domain-like"/>
    <property type="match status" value="2"/>
</dbReference>
<name>V4TBK7_CITCL</name>
<keyword evidence="7" id="KW-0597">Phosphoprotein</keyword>
<comment type="subcellular location">
    <subcellularLocation>
        <location evidence="1">Cell membrane</location>
        <topology evidence="1">Single-pass membrane protein</topology>
    </subcellularLocation>
    <subcellularLocation>
        <location evidence="2">Membrane</location>
        <topology evidence="2">Single-pass type I membrane protein</topology>
    </subcellularLocation>
</comment>
<evidence type="ECO:0000256" key="6">
    <source>
        <dbReference type="ARBA" id="ARBA00022527"/>
    </source>
</evidence>
<keyword evidence="14" id="KW-0418">Kinase</keyword>
<dbReference type="FunFam" id="3.80.10.10:FF:000095">
    <property type="entry name" value="LRR receptor-like serine/threonine-protein kinase GSO1"/>
    <property type="match status" value="1"/>
</dbReference>
<evidence type="ECO:0000256" key="16">
    <source>
        <dbReference type="ARBA" id="ARBA00022989"/>
    </source>
</evidence>
<dbReference type="GO" id="GO:0004674">
    <property type="term" value="F:protein serine/threonine kinase activity"/>
    <property type="evidence" value="ECO:0007669"/>
    <property type="project" value="UniProtKB-KW"/>
</dbReference>
<evidence type="ECO:0000256" key="4">
    <source>
        <dbReference type="ARBA" id="ARBA00012513"/>
    </source>
</evidence>
<dbReference type="PANTHER" id="PTHR27008:SF610">
    <property type="entry name" value="SERINE-THREONINE_TYROSINE-PROTEIN KINASE CATALYTIC DOMAIN-CONTAINING PROTEIN"/>
    <property type="match status" value="1"/>
</dbReference>
<keyword evidence="16 23" id="KW-1133">Transmembrane helix</keyword>
<dbReference type="Gene3D" id="3.30.200.20">
    <property type="entry name" value="Phosphorylase Kinase, domain 1"/>
    <property type="match status" value="1"/>
</dbReference>
<keyword evidence="8" id="KW-0433">Leucine-rich repeat</keyword>
<dbReference type="PANTHER" id="PTHR27008">
    <property type="entry name" value="OS04G0122200 PROTEIN"/>
    <property type="match status" value="1"/>
</dbReference>
<comment type="catalytic activity">
    <reaction evidence="20">
        <text>L-threonyl-[protein] + ATP = O-phospho-L-threonyl-[protein] + ADP + H(+)</text>
        <dbReference type="Rhea" id="RHEA:46608"/>
        <dbReference type="Rhea" id="RHEA-COMP:11060"/>
        <dbReference type="Rhea" id="RHEA-COMP:11605"/>
        <dbReference type="ChEBI" id="CHEBI:15378"/>
        <dbReference type="ChEBI" id="CHEBI:30013"/>
        <dbReference type="ChEBI" id="CHEBI:30616"/>
        <dbReference type="ChEBI" id="CHEBI:61977"/>
        <dbReference type="ChEBI" id="CHEBI:456216"/>
        <dbReference type="EC" id="2.7.11.1"/>
    </reaction>
</comment>
<feature type="transmembrane region" description="Helical" evidence="23">
    <location>
        <begin position="650"/>
        <end position="672"/>
    </location>
</feature>
<dbReference type="Pfam" id="PF08263">
    <property type="entry name" value="LRRNT_2"/>
    <property type="match status" value="1"/>
</dbReference>
<evidence type="ECO:0000256" key="5">
    <source>
        <dbReference type="ARBA" id="ARBA00022475"/>
    </source>
</evidence>
<evidence type="ECO:0000256" key="18">
    <source>
        <dbReference type="ARBA" id="ARBA00023170"/>
    </source>
</evidence>
<dbReference type="FunFam" id="3.30.200.20:FF:000432">
    <property type="entry name" value="LRR receptor-like serine/threonine-protein kinase EFR"/>
    <property type="match status" value="1"/>
</dbReference>
<dbReference type="SUPFAM" id="SSF56112">
    <property type="entry name" value="Protein kinase-like (PK-like)"/>
    <property type="match status" value="1"/>
</dbReference>
<dbReference type="EC" id="2.7.11.1" evidence="4"/>
<evidence type="ECO:0000256" key="13">
    <source>
        <dbReference type="ARBA" id="ARBA00022741"/>
    </source>
</evidence>
<keyword evidence="5" id="KW-1003">Cell membrane</keyword>
<dbReference type="Pfam" id="PF13855">
    <property type="entry name" value="LRR_8"/>
    <property type="match status" value="1"/>
</dbReference>
<dbReference type="Pfam" id="PF00069">
    <property type="entry name" value="Pkinase"/>
    <property type="match status" value="1"/>
</dbReference>
<sequence>MCQSDGMYLIVFITLIQVTTFGTFSANAFHEGDRVALQAFKSMIAHDPLGILNSWNDSGHFCEWKGITCGLRHRRVTVLNLRSKGLSGSLSPYIGNLSFLREINLMNNGIQGEIPREFGRLFRLEALFLSDNDLVGEIPANLSYCSRLTILFLGRNKLMGSIPFEFFSLYKLKQLAMQRNNLTGGIPPFIGNLTSLESISLAANAFGGNIPNSLGQLKELKSLGLGANNLSGIIPPSIYNLSLLANFSVPRNQFHGSLPPSLGLTLPHLRLFQVHHNFFSGSIPISLSNASKLEFIEALDNSFSGKLSVNFGGMKNLSYFNVAYNNLGSGESDEMSFMNSLANCSNLRTLIFAANKLRGALPHSIANLSDQLQNLIMTSNQLHGSIPSGIGNLVGLYRLGMGGNQFTGTIPKEMGKLQNLEGMGLYDNQLSGEIPSSLGNLSILSELLLNNNNLSGVIPSCLGSLKQLAILRLFENGLNGTIPEEIFNLTYLSNSLNLARNHLVGSIPTKIGNLKYLRVFNVSSNNLSGEIPSQLGLCSYLEEIYMRGNFFHGSIPSSLSSLRAVLAIDLSRNNLSGLIPKFLEDLSLEYLNLSFNDLEGEVPTKGVFANISRISVAGFNRLCGGIPELQLPKCTEKNSRNQKISQRLKAIISTLSAVLGIVMVFFLCFCWFKRRRGPSKQQPSRPILRKALQKVSYESLFKATDGFSSTHLIGMGSFGSVYKGAFDQDGTIVAIKVFNLQRHGASKSFLAECKALKNIRHRNLVKVITSCSSIDFQGNDFKALVYEFMTNGSLENWLHPDAVPQKDVEIEIQKFTLLQRINIAIDVASAIDYLHHHCQEPVLHCDLKPSNVLLDNDMIAHVGDFGLARVRQEVSNLTQSCSVGVRGTIGYAAPEYGLGSEVSTNGDIYSYGILLLEMVTGKKPTDVMFEGDLNLHNYARTALLDHVIDIVDPILINDVEDWDATNKQRLRQAKINGKIECPISMVRIGVACSVESPQDRMSITNVVHELQSVKNALLEAWNCTGEENSLVFECISIFEIGVACSAEQP</sequence>
<evidence type="ECO:0000256" key="17">
    <source>
        <dbReference type="ARBA" id="ARBA00023136"/>
    </source>
</evidence>
<dbReference type="InParanoid" id="V4TBK7"/>
<evidence type="ECO:0000256" key="19">
    <source>
        <dbReference type="ARBA" id="ARBA00023180"/>
    </source>
</evidence>
<evidence type="ECO:0000256" key="8">
    <source>
        <dbReference type="ARBA" id="ARBA00022614"/>
    </source>
</evidence>
<dbReference type="Gene3D" id="3.80.10.10">
    <property type="entry name" value="Ribonuclease Inhibitor"/>
    <property type="match status" value="3"/>
</dbReference>
<evidence type="ECO:0000313" key="25">
    <source>
        <dbReference type="EMBL" id="ESR48950.1"/>
    </source>
</evidence>
<dbReference type="InterPro" id="IPR001611">
    <property type="entry name" value="Leu-rich_rpt"/>
</dbReference>
<evidence type="ECO:0000256" key="14">
    <source>
        <dbReference type="ARBA" id="ARBA00022777"/>
    </source>
</evidence>
<dbReference type="FunFam" id="1.10.510.10:FF:000358">
    <property type="entry name" value="Putative leucine-rich repeat receptor-like serine/threonine-protein kinase"/>
    <property type="match status" value="1"/>
</dbReference>
<comment type="similarity">
    <text evidence="3">Belongs to the protein kinase superfamily. Ser/Thr protein kinase family.</text>
</comment>
<comment type="catalytic activity">
    <reaction evidence="21">
        <text>L-seryl-[protein] + ATP = O-phospho-L-seryl-[protein] + ADP + H(+)</text>
        <dbReference type="Rhea" id="RHEA:17989"/>
        <dbReference type="Rhea" id="RHEA-COMP:9863"/>
        <dbReference type="Rhea" id="RHEA-COMP:11604"/>
        <dbReference type="ChEBI" id="CHEBI:15378"/>
        <dbReference type="ChEBI" id="CHEBI:29999"/>
        <dbReference type="ChEBI" id="CHEBI:30616"/>
        <dbReference type="ChEBI" id="CHEBI:83421"/>
        <dbReference type="ChEBI" id="CHEBI:456216"/>
        <dbReference type="EC" id="2.7.11.1"/>
    </reaction>
</comment>
<evidence type="ECO:0000256" key="2">
    <source>
        <dbReference type="ARBA" id="ARBA00004479"/>
    </source>
</evidence>
<accession>V4TBK7</accession>
<keyword evidence="9" id="KW-0808">Transferase</keyword>
<dbReference type="eggNOG" id="ENOG502QPYS">
    <property type="taxonomic scope" value="Eukaryota"/>
</dbReference>
<evidence type="ECO:0000256" key="7">
    <source>
        <dbReference type="ARBA" id="ARBA00022553"/>
    </source>
</evidence>
<dbReference type="AlphaFoldDB" id="V4TBK7"/>
<evidence type="ECO:0000256" key="20">
    <source>
        <dbReference type="ARBA" id="ARBA00047899"/>
    </source>
</evidence>
<feature type="domain" description="Protein kinase" evidence="24">
    <location>
        <begin position="707"/>
        <end position="1018"/>
    </location>
</feature>
<organism evidence="25 26">
    <name type="scientific">Citrus clementina</name>
    <name type="common">Clementine</name>
    <name type="synonym">Citrus deliciosa x Citrus sinensis</name>
    <dbReference type="NCBI Taxonomy" id="85681"/>
    <lineage>
        <taxon>Eukaryota</taxon>
        <taxon>Viridiplantae</taxon>
        <taxon>Streptophyta</taxon>
        <taxon>Embryophyta</taxon>
        <taxon>Tracheophyta</taxon>
        <taxon>Spermatophyta</taxon>
        <taxon>Magnoliopsida</taxon>
        <taxon>eudicotyledons</taxon>
        <taxon>Gunneridae</taxon>
        <taxon>Pentapetalae</taxon>
        <taxon>rosids</taxon>
        <taxon>malvids</taxon>
        <taxon>Sapindales</taxon>
        <taxon>Rutaceae</taxon>
        <taxon>Aurantioideae</taxon>
        <taxon>Citrus</taxon>
    </lineage>
</organism>
<keyword evidence="13 22" id="KW-0547">Nucleotide-binding</keyword>
<dbReference type="InterPro" id="IPR008271">
    <property type="entry name" value="Ser/Thr_kinase_AS"/>
</dbReference>
<dbReference type="Proteomes" id="UP000030687">
    <property type="component" value="Unassembled WGS sequence"/>
</dbReference>
<evidence type="ECO:0000256" key="12">
    <source>
        <dbReference type="ARBA" id="ARBA00022737"/>
    </source>
</evidence>
<dbReference type="GO" id="GO:0005524">
    <property type="term" value="F:ATP binding"/>
    <property type="evidence" value="ECO:0007669"/>
    <property type="project" value="UniProtKB-UniRule"/>
</dbReference>
<keyword evidence="15 22" id="KW-0067">ATP-binding</keyword>
<dbReference type="InterPro" id="IPR017441">
    <property type="entry name" value="Protein_kinase_ATP_BS"/>
</dbReference>
<keyword evidence="6" id="KW-0723">Serine/threonine-protein kinase</keyword>
<feature type="binding site" evidence="22">
    <location>
        <position position="736"/>
    </location>
    <ligand>
        <name>ATP</name>
        <dbReference type="ChEBI" id="CHEBI:30616"/>
    </ligand>
</feature>
<reference evidence="25 26" key="1">
    <citation type="submission" date="2013-10" db="EMBL/GenBank/DDBJ databases">
        <authorList>
            <consortium name="International Citrus Genome Consortium"/>
            <person name="Jenkins J."/>
            <person name="Schmutz J."/>
            <person name="Prochnik S."/>
            <person name="Rokhsar D."/>
            <person name="Gmitter F."/>
            <person name="Ollitrault P."/>
            <person name="Machado M."/>
            <person name="Talon M."/>
            <person name="Wincker P."/>
            <person name="Jaillon O."/>
            <person name="Morgante M."/>
        </authorList>
    </citation>
    <scope>NUCLEOTIDE SEQUENCE</scope>
    <source>
        <strain evidence="26">cv. Clemenules</strain>
    </source>
</reference>
<dbReference type="FunFam" id="3.80.10.10:FF:000288">
    <property type="entry name" value="LRR receptor-like serine/threonine-protein kinase EFR"/>
    <property type="match status" value="1"/>
</dbReference>
<keyword evidence="17 23" id="KW-0472">Membrane</keyword>
<proteinExistence type="inferred from homology"/>
<dbReference type="Pfam" id="PF00560">
    <property type="entry name" value="LRR_1"/>
    <property type="match status" value="7"/>
</dbReference>
<keyword evidence="18" id="KW-0675">Receptor</keyword>
<dbReference type="InterPro" id="IPR011009">
    <property type="entry name" value="Kinase-like_dom_sf"/>
</dbReference>
<evidence type="ECO:0000259" key="24">
    <source>
        <dbReference type="PROSITE" id="PS50011"/>
    </source>
</evidence>
<dbReference type="SMART" id="SM00220">
    <property type="entry name" value="S_TKc"/>
    <property type="match status" value="1"/>
</dbReference>
<dbReference type="KEGG" id="cic:CICLE_v10033293mg"/>
<dbReference type="Gramene" id="ESR48950">
    <property type="protein sequence ID" value="ESR48950"/>
    <property type="gene ID" value="CICLE_v10033293mg"/>
</dbReference>
<keyword evidence="12" id="KW-0677">Repeat</keyword>
<dbReference type="EMBL" id="KI536726">
    <property type="protein sequence ID" value="ESR48950.1"/>
    <property type="molecule type" value="Genomic_DNA"/>
</dbReference>
<evidence type="ECO:0000256" key="11">
    <source>
        <dbReference type="ARBA" id="ARBA00022729"/>
    </source>
</evidence>
<dbReference type="PROSITE" id="PS00108">
    <property type="entry name" value="PROTEIN_KINASE_ST"/>
    <property type="match status" value="1"/>
</dbReference>
<dbReference type="GO" id="GO:0005886">
    <property type="term" value="C:plasma membrane"/>
    <property type="evidence" value="ECO:0007669"/>
    <property type="project" value="UniProtKB-SubCell"/>
</dbReference>
<protein>
    <recommendedName>
        <fullName evidence="4">non-specific serine/threonine protein kinase</fullName>
        <ecNumber evidence="4">2.7.11.1</ecNumber>
    </recommendedName>
</protein>
<dbReference type="Gene3D" id="1.10.510.10">
    <property type="entry name" value="Transferase(Phosphotransferase) domain 1"/>
    <property type="match status" value="1"/>
</dbReference>
<keyword evidence="19" id="KW-0325">Glycoprotein</keyword>
<dbReference type="OMA" id="SANAFHE"/>
<evidence type="ECO:0000256" key="3">
    <source>
        <dbReference type="ARBA" id="ARBA00008684"/>
    </source>
</evidence>
<dbReference type="InterPro" id="IPR032675">
    <property type="entry name" value="LRR_dom_sf"/>
</dbReference>
<keyword evidence="10 23" id="KW-0812">Transmembrane</keyword>
<evidence type="ECO:0000256" key="1">
    <source>
        <dbReference type="ARBA" id="ARBA00004162"/>
    </source>
</evidence>
<evidence type="ECO:0000313" key="26">
    <source>
        <dbReference type="Proteomes" id="UP000030687"/>
    </source>
</evidence>
<evidence type="ECO:0000256" key="9">
    <source>
        <dbReference type="ARBA" id="ARBA00022679"/>
    </source>
</evidence>
<evidence type="ECO:0000256" key="15">
    <source>
        <dbReference type="ARBA" id="ARBA00022840"/>
    </source>
</evidence>
<evidence type="ECO:0000256" key="21">
    <source>
        <dbReference type="ARBA" id="ARBA00048679"/>
    </source>
</evidence>
<gene>
    <name evidence="25" type="ORF">CICLE_v10033293mg</name>
</gene>
<dbReference type="FunCoup" id="V4TBK7">
    <property type="interactions" value="815"/>
</dbReference>
<dbReference type="InterPro" id="IPR051809">
    <property type="entry name" value="Plant_receptor-like_S/T_kinase"/>
</dbReference>
<evidence type="ECO:0000256" key="22">
    <source>
        <dbReference type="PROSITE-ProRule" id="PRU10141"/>
    </source>
</evidence>
<evidence type="ECO:0000256" key="23">
    <source>
        <dbReference type="SAM" id="Phobius"/>
    </source>
</evidence>
<evidence type="ECO:0000256" key="10">
    <source>
        <dbReference type="ARBA" id="ARBA00022692"/>
    </source>
</evidence>
<keyword evidence="11" id="KW-0732">Signal</keyword>
<dbReference type="InterPro" id="IPR000719">
    <property type="entry name" value="Prot_kinase_dom"/>
</dbReference>
<dbReference type="InterPro" id="IPR013210">
    <property type="entry name" value="LRR_N_plant-typ"/>
</dbReference>
<keyword evidence="26" id="KW-1185">Reference proteome</keyword>
<dbReference type="PROSITE" id="PS50011">
    <property type="entry name" value="PROTEIN_KINASE_DOM"/>
    <property type="match status" value="1"/>
</dbReference>
<dbReference type="PROSITE" id="PS00107">
    <property type="entry name" value="PROTEIN_KINASE_ATP"/>
    <property type="match status" value="1"/>
</dbReference>